<feature type="signal peptide" evidence="1">
    <location>
        <begin position="1"/>
        <end position="23"/>
    </location>
</feature>
<feature type="chain" id="PRO_5042062766" evidence="1">
    <location>
        <begin position="24"/>
        <end position="54"/>
    </location>
</feature>
<organism evidence="2 3">
    <name type="scientific">Hominilimicola fabiformis</name>
    <dbReference type="NCBI Taxonomy" id="2885356"/>
    <lineage>
        <taxon>Bacteria</taxon>
        <taxon>Bacillati</taxon>
        <taxon>Bacillota</taxon>
        <taxon>Clostridia</taxon>
        <taxon>Eubacteriales</taxon>
        <taxon>Oscillospiraceae</taxon>
        <taxon>Hominilimicola</taxon>
    </lineage>
</organism>
<keyword evidence="3" id="KW-1185">Reference proteome</keyword>
<accession>A0AAE3J8N9</accession>
<keyword evidence="1" id="KW-0732">Signal</keyword>
<name>A0AAE3J8N9_9FIRM</name>
<proteinExistence type="predicted"/>
<dbReference type="Proteomes" id="UP001198242">
    <property type="component" value="Unassembled WGS sequence"/>
</dbReference>
<sequence>MKFKKVILTAAATAFILQASVYAADLTASYSMNDMTGLTYMGTVSNILGQKIMR</sequence>
<evidence type="ECO:0000313" key="2">
    <source>
        <dbReference type="EMBL" id="MCC2209707.1"/>
    </source>
</evidence>
<reference evidence="2 3" key="1">
    <citation type="submission" date="2021-10" db="EMBL/GenBank/DDBJ databases">
        <title>Anaerobic single-cell dispensing facilitates the cultivation of human gut bacteria.</title>
        <authorList>
            <person name="Afrizal A."/>
        </authorList>
    </citation>
    <scope>NUCLEOTIDE SEQUENCE [LARGE SCALE GENOMIC DNA]</scope>
    <source>
        <strain evidence="2 3">CLA-AA-H232</strain>
    </source>
</reference>
<dbReference type="EMBL" id="JAJEQM010000002">
    <property type="protein sequence ID" value="MCC2209707.1"/>
    <property type="molecule type" value="Genomic_DNA"/>
</dbReference>
<comment type="caution">
    <text evidence="2">The sequence shown here is derived from an EMBL/GenBank/DDBJ whole genome shotgun (WGS) entry which is preliminary data.</text>
</comment>
<protein>
    <submittedName>
        <fullName evidence="2">Uncharacterized protein</fullName>
    </submittedName>
</protein>
<evidence type="ECO:0000256" key="1">
    <source>
        <dbReference type="SAM" id="SignalP"/>
    </source>
</evidence>
<evidence type="ECO:0000313" key="3">
    <source>
        <dbReference type="Proteomes" id="UP001198242"/>
    </source>
</evidence>
<dbReference type="AlphaFoldDB" id="A0AAE3J8N9"/>
<gene>
    <name evidence="2" type="ORF">LKE05_02720</name>
</gene>
<dbReference type="RefSeq" id="WP_308455845.1">
    <property type="nucleotide sequence ID" value="NZ_JAJEQM010000002.1"/>
</dbReference>